<dbReference type="AlphaFoldDB" id="W7T0S7"/>
<protein>
    <submittedName>
        <fullName evidence="1">Uncharacterized protein</fullName>
    </submittedName>
</protein>
<accession>W7T0S7</accession>
<organism evidence="1 2">
    <name type="scientific">Nannochloropsis gaditana</name>
    <dbReference type="NCBI Taxonomy" id="72520"/>
    <lineage>
        <taxon>Eukaryota</taxon>
        <taxon>Sar</taxon>
        <taxon>Stramenopiles</taxon>
        <taxon>Ochrophyta</taxon>
        <taxon>Eustigmatophyceae</taxon>
        <taxon>Eustigmatales</taxon>
        <taxon>Monodopsidaceae</taxon>
        <taxon>Nannochloropsis</taxon>
    </lineage>
</organism>
<sequence>MKEGRKGERYKHYIRTVHVAISHHPDHKIPPPLLPPSFARGKACESIEGGRSIAKISCPKSVEEVWSSGKQAREREDVGRRVHSVGRQGCKRCSSNFQIQSLEGLVTVGSSPTQKAQWKCEGVVEKEIIETSSCSTDVVVVWRYSKKPGLLFFFLSLFILPRRNAALIPQTPLSGELPP</sequence>
<reference evidence="1 2" key="1">
    <citation type="journal article" date="2014" name="Mol. Plant">
        <title>Chromosome Scale Genome Assembly and Transcriptome Profiling of Nannochloropsis gaditana in Nitrogen Depletion.</title>
        <authorList>
            <person name="Corteggiani Carpinelli E."/>
            <person name="Telatin A."/>
            <person name="Vitulo N."/>
            <person name="Forcato C."/>
            <person name="D'Angelo M."/>
            <person name="Schiavon R."/>
            <person name="Vezzi A."/>
            <person name="Giacometti G.M."/>
            <person name="Morosinotto T."/>
            <person name="Valle G."/>
        </authorList>
    </citation>
    <scope>NUCLEOTIDE SEQUENCE [LARGE SCALE GENOMIC DNA]</scope>
    <source>
        <strain evidence="1 2">B-31</strain>
    </source>
</reference>
<comment type="caution">
    <text evidence="1">The sequence shown here is derived from an EMBL/GenBank/DDBJ whole genome shotgun (WGS) entry which is preliminary data.</text>
</comment>
<evidence type="ECO:0000313" key="2">
    <source>
        <dbReference type="Proteomes" id="UP000019335"/>
    </source>
</evidence>
<gene>
    <name evidence="1" type="ORF">Naga_100252g13</name>
</gene>
<dbReference type="EMBL" id="AZIL01003176">
    <property type="protein sequence ID" value="EWM20347.1"/>
    <property type="molecule type" value="Genomic_DNA"/>
</dbReference>
<dbReference type="Proteomes" id="UP000019335">
    <property type="component" value="Unassembled WGS sequence"/>
</dbReference>
<proteinExistence type="predicted"/>
<evidence type="ECO:0000313" key="1">
    <source>
        <dbReference type="EMBL" id="EWM20347.1"/>
    </source>
</evidence>
<keyword evidence="2" id="KW-1185">Reference proteome</keyword>
<name>W7T0S7_9STRA</name>